<feature type="compositionally biased region" description="Polar residues" evidence="1">
    <location>
        <begin position="1"/>
        <end position="11"/>
    </location>
</feature>
<accession>A0ABR2H931</accession>
<evidence type="ECO:0000313" key="3">
    <source>
        <dbReference type="Proteomes" id="UP001470230"/>
    </source>
</evidence>
<dbReference type="EMBL" id="JAPFFF010000040">
    <property type="protein sequence ID" value="KAK8841910.1"/>
    <property type="molecule type" value="Genomic_DNA"/>
</dbReference>
<dbReference type="Pfam" id="PF07004">
    <property type="entry name" value="SHIPPO-rpt"/>
    <property type="match status" value="7"/>
</dbReference>
<proteinExistence type="predicted"/>
<evidence type="ECO:0000313" key="2">
    <source>
        <dbReference type="EMBL" id="KAK8841910.1"/>
    </source>
</evidence>
<comment type="caution">
    <text evidence="2">The sequence shown here is derived from an EMBL/GenBank/DDBJ whole genome shotgun (WGS) entry which is preliminary data.</text>
</comment>
<feature type="compositionally biased region" description="Basic residues" evidence="1">
    <location>
        <begin position="203"/>
        <end position="212"/>
    </location>
</feature>
<feature type="compositionally biased region" description="Polar residues" evidence="1">
    <location>
        <begin position="277"/>
        <end position="286"/>
    </location>
</feature>
<feature type="region of interest" description="Disordered" evidence="1">
    <location>
        <begin position="369"/>
        <end position="389"/>
    </location>
</feature>
<feature type="region of interest" description="Disordered" evidence="1">
    <location>
        <begin position="151"/>
        <end position="294"/>
    </location>
</feature>
<feature type="region of interest" description="Disordered" evidence="1">
    <location>
        <begin position="1"/>
        <end position="70"/>
    </location>
</feature>
<dbReference type="PANTHER" id="PTHR21580:SF60">
    <property type="entry name" value="SPERM-TAIL PG-RICH REPEAT-CONTAINING PROTEIN 2"/>
    <property type="match status" value="1"/>
</dbReference>
<feature type="compositionally biased region" description="Basic and acidic residues" evidence="1">
    <location>
        <begin position="261"/>
        <end position="271"/>
    </location>
</feature>
<sequence>MSWGKNSSRNFQFDRPSTPYNVGPGSYEIEPATSRRQPTAAFKNREKRSTPFDRKKNGIPAPGKYDPIDANTHIKISSSFKSNSERSIYNLNDNPSPADHSVILEWGQKKRRQVPDTIVDKPFSPNVGQDISGFDILEDGTLRPKKIKKRDGRWIGPGTYNIEDSYRNGHSMKQPYRNLDLSNKAKNPGPGEYDTCIDQFNPKPKKSYRSRVRPSSVTSARKKFGEKDPSEMAPKGYELKHQPWNKEENDISSATFKSRTKREIFVVKEKTPAPTRYQKTNRNQPSVAKAAFGQRTPRFLDYDGNNVPGPGAYDHDDGSWATLSSNYSGFTGRRAFDTYNPGNGVPGPGSYETKSIWERNKKKDRPNSVFASMVPRDKDFGDKTPGPGAYTIETKPKSNSKISIHSRSKMVNNFFQISSRENPSPDAYYTDRSLGNNVKTIPKDSKFEKANRYPTPGPGTYNVEHDSLIKKSFNSDLIGVV</sequence>
<name>A0ABR2H931_9EUKA</name>
<reference evidence="2 3" key="1">
    <citation type="submission" date="2024-04" db="EMBL/GenBank/DDBJ databases">
        <title>Tritrichomonas musculus Genome.</title>
        <authorList>
            <person name="Alves-Ferreira E."/>
            <person name="Grigg M."/>
            <person name="Lorenzi H."/>
            <person name="Galac M."/>
        </authorList>
    </citation>
    <scope>NUCLEOTIDE SEQUENCE [LARGE SCALE GENOMIC DNA]</scope>
    <source>
        <strain evidence="2 3">EAF2021</strain>
    </source>
</reference>
<evidence type="ECO:0000256" key="1">
    <source>
        <dbReference type="SAM" id="MobiDB-lite"/>
    </source>
</evidence>
<dbReference type="InterPro" id="IPR010736">
    <property type="entry name" value="SHIPPO-rpt"/>
</dbReference>
<feature type="compositionally biased region" description="Basic and acidic residues" evidence="1">
    <location>
        <begin position="43"/>
        <end position="56"/>
    </location>
</feature>
<feature type="compositionally biased region" description="Basic and acidic residues" evidence="1">
    <location>
        <begin position="237"/>
        <end position="249"/>
    </location>
</feature>
<gene>
    <name evidence="2" type="ORF">M9Y10_026862</name>
</gene>
<organism evidence="2 3">
    <name type="scientific">Tritrichomonas musculus</name>
    <dbReference type="NCBI Taxonomy" id="1915356"/>
    <lineage>
        <taxon>Eukaryota</taxon>
        <taxon>Metamonada</taxon>
        <taxon>Parabasalia</taxon>
        <taxon>Tritrichomonadida</taxon>
        <taxon>Tritrichomonadidae</taxon>
        <taxon>Tritrichomonas</taxon>
    </lineage>
</organism>
<dbReference type="Proteomes" id="UP001470230">
    <property type="component" value="Unassembled WGS sequence"/>
</dbReference>
<protein>
    <submittedName>
        <fullName evidence="2">Sperm-tail PG-rich repeat-containing protein 2</fullName>
    </submittedName>
</protein>
<dbReference type="InterPro" id="IPR051291">
    <property type="entry name" value="CIMAP"/>
</dbReference>
<keyword evidence="3" id="KW-1185">Reference proteome</keyword>
<dbReference type="PANTHER" id="PTHR21580">
    <property type="entry name" value="SHIPPO-1-RELATED"/>
    <property type="match status" value="1"/>
</dbReference>